<dbReference type="OrthoDB" id="6629495at2"/>
<gene>
    <name evidence="1" type="ORF">Rleg4DRAFT_1903</name>
</gene>
<accession>J0CB02</accession>
<dbReference type="AlphaFoldDB" id="J0CB02"/>
<dbReference type="Pfam" id="PF09932">
    <property type="entry name" value="DUF2164"/>
    <property type="match status" value="1"/>
</dbReference>
<sequence>MKKIEFSREEKVEIVSRIRAYFDRELDPIGALPAEFLLDFFAEEIGPYFYNRGLRDAQAALLKRMEDVAEDIHLLEREEQSQFPEG</sequence>
<dbReference type="RefSeq" id="WP_003580835.1">
    <property type="nucleotide sequence ID" value="NZ_JH719395.1"/>
</dbReference>
<evidence type="ECO:0008006" key="3">
    <source>
        <dbReference type="Google" id="ProtNLM"/>
    </source>
</evidence>
<dbReference type="Proteomes" id="UP000005732">
    <property type="component" value="Unassembled WGS sequence"/>
</dbReference>
<reference evidence="1 2" key="1">
    <citation type="submission" date="2012-02" db="EMBL/GenBank/DDBJ databases">
        <title>Improved High-Quality Draft Sequence of Rhizobium leguminosarum bv. trifolii WSM2297.</title>
        <authorList>
            <consortium name="US DOE Joint Genome Institute"/>
            <person name="Lucas S."/>
            <person name="Han J."/>
            <person name="Lapidus A."/>
            <person name="Cheng J.-F."/>
            <person name="Goodwin L."/>
            <person name="Pitluck S."/>
            <person name="Peters L."/>
            <person name="Ovchinnikova G."/>
            <person name="Zhang X."/>
            <person name="Detter J.C."/>
            <person name="Han C."/>
            <person name="Tapia R."/>
            <person name="Land M."/>
            <person name="Hauser L."/>
            <person name="Kyrpides N."/>
            <person name="Ivanova N."/>
            <person name="Pagani I."/>
            <person name="Brau L."/>
            <person name="Yates R."/>
            <person name="O'Hara G."/>
            <person name="Rui T."/>
            <person name="Howieson J."/>
            <person name="Reeve W."/>
            <person name="Woyke T."/>
        </authorList>
    </citation>
    <scope>NUCLEOTIDE SEQUENCE [LARGE SCALE GENOMIC DNA]</scope>
    <source>
        <strain evidence="1 2">WSM2297</strain>
    </source>
</reference>
<name>J0CB02_RHILT</name>
<proteinExistence type="predicted"/>
<protein>
    <recommendedName>
        <fullName evidence="3">DUF2164 domain-containing protein</fullName>
    </recommendedName>
</protein>
<organism evidence="1 2">
    <name type="scientific">Rhizobium leguminosarum bv. trifolii WSM2297</name>
    <dbReference type="NCBI Taxonomy" id="754762"/>
    <lineage>
        <taxon>Bacteria</taxon>
        <taxon>Pseudomonadati</taxon>
        <taxon>Pseudomonadota</taxon>
        <taxon>Alphaproteobacteria</taxon>
        <taxon>Hyphomicrobiales</taxon>
        <taxon>Rhizobiaceae</taxon>
        <taxon>Rhizobium/Agrobacterium group</taxon>
        <taxon>Rhizobium</taxon>
    </lineage>
</organism>
<dbReference type="HOGENOM" id="CLU_157964_2_1_5"/>
<evidence type="ECO:0000313" key="2">
    <source>
        <dbReference type="Proteomes" id="UP000005732"/>
    </source>
</evidence>
<dbReference type="EMBL" id="JH719395">
    <property type="protein sequence ID" value="EJC80282.1"/>
    <property type="molecule type" value="Genomic_DNA"/>
</dbReference>
<dbReference type="InterPro" id="IPR018680">
    <property type="entry name" value="DUF2164"/>
</dbReference>
<evidence type="ECO:0000313" key="1">
    <source>
        <dbReference type="EMBL" id="EJC80282.1"/>
    </source>
</evidence>